<dbReference type="AlphaFoldDB" id="A0A1V2EXP4"/>
<evidence type="ECO:0000256" key="1">
    <source>
        <dbReference type="SAM" id="SignalP"/>
    </source>
</evidence>
<organism evidence="2 3">
    <name type="scientific">Sphingomonas jeddahensis</name>
    <dbReference type="NCBI Taxonomy" id="1915074"/>
    <lineage>
        <taxon>Bacteria</taxon>
        <taxon>Pseudomonadati</taxon>
        <taxon>Pseudomonadota</taxon>
        <taxon>Alphaproteobacteria</taxon>
        <taxon>Sphingomonadales</taxon>
        <taxon>Sphingomonadaceae</taxon>
        <taxon>Sphingomonas</taxon>
    </lineage>
</organism>
<protein>
    <recommendedName>
        <fullName evidence="4">Nickel uptake substrate-specific transmembrane region</fullName>
    </recommendedName>
</protein>
<name>A0A1V2EXP4_9SPHN</name>
<dbReference type="OrthoDB" id="6691870at2"/>
<accession>A0A1V2EXP4</accession>
<dbReference type="EMBL" id="MPSB01000002">
    <property type="protein sequence ID" value="ONF97277.1"/>
    <property type="molecule type" value="Genomic_DNA"/>
</dbReference>
<keyword evidence="1" id="KW-0732">Signal</keyword>
<evidence type="ECO:0008006" key="4">
    <source>
        <dbReference type="Google" id="ProtNLM"/>
    </source>
</evidence>
<sequence length="215" mass="23003">MREPLGVALVAVSLLAPAAAAQTPASLAGDYVHSQVELVAGIRLNADGTFQYGLTVGSLDERAQGRWKRSGDAIELTSDPRPVAPTVTAGAIEETPGKAFAVRLVAPNGSDVPGVDVTIAFDTGELLTDYTRGEAWHLPPEERRTPRSITFAKPSYRLQSEPLPLDAKPGRTATFLLIPNDFGVADLTGTRLEVEGTTLTLHREGGTMRFKRIED</sequence>
<dbReference type="Proteomes" id="UP000188729">
    <property type="component" value="Unassembled WGS sequence"/>
</dbReference>
<dbReference type="STRING" id="1915074.SPHI_07140"/>
<reference evidence="2 3" key="1">
    <citation type="submission" date="2016-11" db="EMBL/GenBank/DDBJ databases">
        <title>Genome sequence of Sphingomonas jeddahensis G39.</title>
        <authorList>
            <person name="Poehlein A."/>
            <person name="Wuebbeler J.H."/>
            <person name="Steinbuechel A."/>
            <person name="Daniel R."/>
        </authorList>
    </citation>
    <scope>NUCLEOTIDE SEQUENCE [LARGE SCALE GENOMIC DNA]</scope>
    <source>
        <strain evidence="2 3">G39</strain>
    </source>
</reference>
<gene>
    <name evidence="2" type="ORF">SPHI_07140</name>
</gene>
<evidence type="ECO:0000313" key="3">
    <source>
        <dbReference type="Proteomes" id="UP000188729"/>
    </source>
</evidence>
<feature type="signal peptide" evidence="1">
    <location>
        <begin position="1"/>
        <end position="21"/>
    </location>
</feature>
<feature type="chain" id="PRO_5013138338" description="Nickel uptake substrate-specific transmembrane region" evidence="1">
    <location>
        <begin position="22"/>
        <end position="215"/>
    </location>
</feature>
<proteinExistence type="predicted"/>
<keyword evidence="3" id="KW-1185">Reference proteome</keyword>
<comment type="caution">
    <text evidence="2">The sequence shown here is derived from an EMBL/GenBank/DDBJ whole genome shotgun (WGS) entry which is preliminary data.</text>
</comment>
<evidence type="ECO:0000313" key="2">
    <source>
        <dbReference type="EMBL" id="ONF97277.1"/>
    </source>
</evidence>